<dbReference type="InterPro" id="IPR011009">
    <property type="entry name" value="Kinase-like_dom_sf"/>
</dbReference>
<dbReference type="FunFam" id="1.10.510.10:FF:000161">
    <property type="entry name" value="Wall-associated receptor kinase-like 20"/>
    <property type="match status" value="1"/>
</dbReference>
<dbReference type="InterPro" id="IPR008271">
    <property type="entry name" value="Ser/Thr_kinase_AS"/>
</dbReference>
<evidence type="ECO:0000256" key="7">
    <source>
        <dbReference type="ARBA" id="ARBA00022777"/>
    </source>
</evidence>
<dbReference type="PROSITE" id="PS50011">
    <property type="entry name" value="PROTEIN_KINASE_DOM"/>
    <property type="match status" value="1"/>
</dbReference>
<keyword evidence="10 13" id="KW-0472">Membrane</keyword>
<dbReference type="Proteomes" id="UP000825935">
    <property type="component" value="Chromosome 24"/>
</dbReference>
<comment type="subcellular location">
    <subcellularLocation>
        <location evidence="1">Membrane</location>
        <topology evidence="1">Single-pass membrane protein</topology>
    </subcellularLocation>
</comment>
<evidence type="ECO:0000313" key="16">
    <source>
        <dbReference type="EMBL" id="KAH7299549.1"/>
    </source>
</evidence>
<dbReference type="Pfam" id="PF00069">
    <property type="entry name" value="Pkinase"/>
    <property type="match status" value="1"/>
</dbReference>
<dbReference type="InterPro" id="IPR000719">
    <property type="entry name" value="Prot_kinase_dom"/>
</dbReference>
<keyword evidence="9 13" id="KW-1133">Transmembrane helix</keyword>
<keyword evidence="8 12" id="KW-0067">ATP-binding</keyword>
<evidence type="ECO:0000256" key="10">
    <source>
        <dbReference type="ARBA" id="ARBA00023136"/>
    </source>
</evidence>
<feature type="chain" id="PRO_5036435687" description="Protein kinase domain-containing protein" evidence="14">
    <location>
        <begin position="34"/>
        <end position="640"/>
    </location>
</feature>
<dbReference type="PANTHER" id="PTHR46008">
    <property type="entry name" value="LEAF RUST 10 DISEASE-RESISTANCE LOCUS RECEPTOR-LIKE PROTEIN KINASE-LIKE 1.4"/>
    <property type="match status" value="1"/>
</dbReference>
<evidence type="ECO:0000256" key="3">
    <source>
        <dbReference type="ARBA" id="ARBA00022679"/>
    </source>
</evidence>
<dbReference type="PANTHER" id="PTHR46008:SF2">
    <property type="entry name" value="LEAF RUST 10 DISEASE-RESISTANCE LOCUS RECEPTOR-LIKE PROTEIN KINASE-LIKE 1.4"/>
    <property type="match status" value="1"/>
</dbReference>
<evidence type="ECO:0000256" key="11">
    <source>
        <dbReference type="ARBA" id="ARBA00023180"/>
    </source>
</evidence>
<protein>
    <recommendedName>
        <fullName evidence="15">Protein kinase domain-containing protein</fullName>
    </recommendedName>
</protein>
<keyword evidence="4 13" id="KW-0812">Transmembrane</keyword>
<keyword evidence="7" id="KW-0418">Kinase</keyword>
<feature type="binding site" evidence="12">
    <location>
        <position position="329"/>
    </location>
    <ligand>
        <name>ATP</name>
        <dbReference type="ChEBI" id="CHEBI:30616"/>
    </ligand>
</feature>
<keyword evidence="11" id="KW-0325">Glycoprotein</keyword>
<dbReference type="EMBL" id="CM035429">
    <property type="protein sequence ID" value="KAH7299548.1"/>
    <property type="molecule type" value="Genomic_DNA"/>
</dbReference>
<dbReference type="OrthoDB" id="4062651at2759"/>
<name>A0A8T2RSS5_CERRI</name>
<comment type="caution">
    <text evidence="16">The sequence shown here is derived from an EMBL/GenBank/DDBJ whole genome shotgun (WGS) entry which is preliminary data.</text>
</comment>
<keyword evidence="2" id="KW-0723">Serine/threonine-protein kinase</keyword>
<dbReference type="InterPro" id="IPR017441">
    <property type="entry name" value="Protein_kinase_ATP_BS"/>
</dbReference>
<evidence type="ECO:0000256" key="5">
    <source>
        <dbReference type="ARBA" id="ARBA00022729"/>
    </source>
</evidence>
<feature type="transmembrane region" description="Helical" evidence="13">
    <location>
        <begin position="229"/>
        <end position="251"/>
    </location>
</feature>
<proteinExistence type="predicted"/>
<dbReference type="PROSITE" id="PS00108">
    <property type="entry name" value="PROTEIN_KINASE_ST"/>
    <property type="match status" value="1"/>
</dbReference>
<dbReference type="FunFam" id="3.30.200.20:FF:000039">
    <property type="entry name" value="receptor-like protein kinase FERONIA"/>
    <property type="match status" value="1"/>
</dbReference>
<dbReference type="Gene3D" id="1.10.510.10">
    <property type="entry name" value="Transferase(Phosphotransferase) domain 1"/>
    <property type="match status" value="1"/>
</dbReference>
<evidence type="ECO:0000256" key="12">
    <source>
        <dbReference type="PROSITE-ProRule" id="PRU10141"/>
    </source>
</evidence>
<evidence type="ECO:0000256" key="14">
    <source>
        <dbReference type="SAM" id="SignalP"/>
    </source>
</evidence>
<evidence type="ECO:0000256" key="4">
    <source>
        <dbReference type="ARBA" id="ARBA00022692"/>
    </source>
</evidence>
<keyword evidence="3" id="KW-0808">Transferase</keyword>
<keyword evidence="17" id="KW-1185">Reference proteome</keyword>
<dbReference type="GO" id="GO:0005524">
    <property type="term" value="F:ATP binding"/>
    <property type="evidence" value="ECO:0007669"/>
    <property type="project" value="UniProtKB-UniRule"/>
</dbReference>
<dbReference type="GO" id="GO:0016020">
    <property type="term" value="C:membrane"/>
    <property type="evidence" value="ECO:0007669"/>
    <property type="project" value="UniProtKB-SubCell"/>
</dbReference>
<evidence type="ECO:0000313" key="17">
    <source>
        <dbReference type="Proteomes" id="UP000825935"/>
    </source>
</evidence>
<keyword evidence="6 12" id="KW-0547">Nucleotide-binding</keyword>
<evidence type="ECO:0000256" key="1">
    <source>
        <dbReference type="ARBA" id="ARBA00004167"/>
    </source>
</evidence>
<keyword evidence="5 14" id="KW-0732">Signal</keyword>
<evidence type="ECO:0000256" key="6">
    <source>
        <dbReference type="ARBA" id="ARBA00022741"/>
    </source>
</evidence>
<evidence type="ECO:0000256" key="9">
    <source>
        <dbReference type="ARBA" id="ARBA00022989"/>
    </source>
</evidence>
<feature type="domain" description="Protein kinase" evidence="15">
    <location>
        <begin position="301"/>
        <end position="592"/>
    </location>
</feature>
<sequence>MRRLRISLRIVFNLHIICFQLVILHALPQSTSPYCSSEQNTHCINLANLASSLPNNAACETLETIFDINCSMFKEKWGGITDTTLGRPNLTAVLWDGGARTSIIASWAWDAENGHLCQLRSKTVDVVPDKIDFSSSHVLIFDCDEEDNADMQSDSLACSNYTNDCGVVSATCVIENRTQRFKTLSCSSFTFLATGLNLSSTFFADWKGATLLVSDERSDKKGCNKNCKIAIGVSVPVVFIAIILLLVWIYYKRRPYYTRSFRNVSRNRILTERVHALSKKFGPVAAAEFSFAKLSKATNSFADENMIGDGGFGAVYLGVLKAGHKVAVKRLYHDNFKRIEHFYNEIRILSSLDHPNLVKLYGFCCQDQRDLLLVFEYASNGTVFDQLHDPERPPMPWSTRLNIARETAEALCYLHNSVSPPIYHRDVKTSNILLDDKLHVKLADFGLSRMVPLEASHVSTVPQGSPGYLDPDYHHCYQLTNKSDVYSFGVVLVELVSAKLAVDMSRDRREINLSSMALMKIGCGMWQDLVDPRLEMSENSQVERTVKQVLELSFLCLNEDKDSRPTIDYVVDVLRRLCKESGFDSHYDNSFLSTLDARHPLSVEDEGRQSIDFKSSSRSRNLIDFSLSSTDELNSQSSLL</sequence>
<evidence type="ECO:0000256" key="8">
    <source>
        <dbReference type="ARBA" id="ARBA00022840"/>
    </source>
</evidence>
<dbReference type="EMBL" id="CM035429">
    <property type="protein sequence ID" value="KAH7299549.1"/>
    <property type="molecule type" value="Genomic_DNA"/>
</dbReference>
<feature type="signal peptide" evidence="14">
    <location>
        <begin position="1"/>
        <end position="33"/>
    </location>
</feature>
<dbReference type="GO" id="GO:0004674">
    <property type="term" value="F:protein serine/threonine kinase activity"/>
    <property type="evidence" value="ECO:0007669"/>
    <property type="project" value="UniProtKB-KW"/>
</dbReference>
<dbReference type="Gene3D" id="3.30.200.20">
    <property type="entry name" value="Phosphorylase Kinase, domain 1"/>
    <property type="match status" value="1"/>
</dbReference>
<dbReference type="SMART" id="SM00220">
    <property type="entry name" value="S_TKc"/>
    <property type="match status" value="1"/>
</dbReference>
<gene>
    <name evidence="16" type="ORF">KP509_24G017700</name>
</gene>
<evidence type="ECO:0000259" key="15">
    <source>
        <dbReference type="PROSITE" id="PS50011"/>
    </source>
</evidence>
<reference evidence="16" key="1">
    <citation type="submission" date="2021-08" db="EMBL/GenBank/DDBJ databases">
        <title>WGS assembly of Ceratopteris richardii.</title>
        <authorList>
            <person name="Marchant D.B."/>
            <person name="Chen G."/>
            <person name="Jenkins J."/>
            <person name="Shu S."/>
            <person name="Leebens-Mack J."/>
            <person name="Grimwood J."/>
            <person name="Schmutz J."/>
            <person name="Soltis P."/>
            <person name="Soltis D."/>
            <person name="Chen Z.-H."/>
        </authorList>
    </citation>
    <scope>NUCLEOTIDE SEQUENCE</scope>
    <source>
        <strain evidence="16">Whitten #5841</strain>
        <tissue evidence="16">Leaf</tissue>
    </source>
</reference>
<dbReference type="PROSITE" id="PS00107">
    <property type="entry name" value="PROTEIN_KINASE_ATP"/>
    <property type="match status" value="1"/>
</dbReference>
<evidence type="ECO:0000256" key="13">
    <source>
        <dbReference type="SAM" id="Phobius"/>
    </source>
</evidence>
<organism evidence="16 17">
    <name type="scientific">Ceratopteris richardii</name>
    <name type="common">Triangle waterfern</name>
    <dbReference type="NCBI Taxonomy" id="49495"/>
    <lineage>
        <taxon>Eukaryota</taxon>
        <taxon>Viridiplantae</taxon>
        <taxon>Streptophyta</taxon>
        <taxon>Embryophyta</taxon>
        <taxon>Tracheophyta</taxon>
        <taxon>Polypodiopsida</taxon>
        <taxon>Polypodiidae</taxon>
        <taxon>Polypodiales</taxon>
        <taxon>Pteridineae</taxon>
        <taxon>Pteridaceae</taxon>
        <taxon>Parkerioideae</taxon>
        <taxon>Ceratopteris</taxon>
    </lineage>
</organism>
<dbReference type="AlphaFoldDB" id="A0A8T2RSS5"/>
<dbReference type="SUPFAM" id="SSF56112">
    <property type="entry name" value="Protein kinase-like (PK-like)"/>
    <property type="match status" value="1"/>
</dbReference>
<evidence type="ECO:0000256" key="2">
    <source>
        <dbReference type="ARBA" id="ARBA00022527"/>
    </source>
</evidence>
<accession>A0A8T2RSS5</accession>